<evidence type="ECO:0000256" key="5">
    <source>
        <dbReference type="SAM" id="MobiDB-lite"/>
    </source>
</evidence>
<evidence type="ECO:0000259" key="6">
    <source>
        <dbReference type="SMART" id="SM01313"/>
    </source>
</evidence>
<keyword evidence="2" id="KW-0813">Transport</keyword>
<dbReference type="Pfam" id="PF09763">
    <property type="entry name" value="Sec3_CC"/>
    <property type="match status" value="1"/>
</dbReference>
<accession>A0AA39WL93</accession>
<feature type="compositionally biased region" description="Polar residues" evidence="5">
    <location>
        <begin position="410"/>
        <end position="421"/>
    </location>
</feature>
<comment type="similarity">
    <text evidence="1">Belongs to the SEC3 family.</text>
</comment>
<proteinExistence type="inferred from homology"/>
<feature type="domain" description="Exocyst complex component Sec3 PIP2-binding N-terminal" evidence="6">
    <location>
        <begin position="65"/>
        <end position="162"/>
    </location>
</feature>
<keyword evidence="3" id="KW-0268">Exocytosis</keyword>
<dbReference type="InterPro" id="IPR028258">
    <property type="entry name" value="Sec3-PIP2_bind"/>
</dbReference>
<protein>
    <submittedName>
        <fullName evidence="7">Exocyst complex component Sec3-domain-containing protein</fullName>
    </submittedName>
</protein>
<feature type="region of interest" description="Disordered" evidence="5">
    <location>
        <begin position="183"/>
        <end position="222"/>
    </location>
</feature>
<dbReference type="Gene3D" id="2.30.29.90">
    <property type="match status" value="1"/>
</dbReference>
<reference evidence="7" key="1">
    <citation type="submission" date="2023-06" db="EMBL/GenBank/DDBJ databases">
        <title>Genome-scale phylogeny and comparative genomics of the fungal order Sordariales.</title>
        <authorList>
            <consortium name="Lawrence Berkeley National Laboratory"/>
            <person name="Hensen N."/>
            <person name="Bonometti L."/>
            <person name="Westerberg I."/>
            <person name="Brannstrom I.O."/>
            <person name="Guillou S."/>
            <person name="Cros-Aarteil S."/>
            <person name="Calhoun S."/>
            <person name="Haridas S."/>
            <person name="Kuo A."/>
            <person name="Mondo S."/>
            <person name="Pangilinan J."/>
            <person name="Riley R."/>
            <person name="Labutti K."/>
            <person name="Andreopoulos B."/>
            <person name="Lipzen A."/>
            <person name="Chen C."/>
            <person name="Yanf M."/>
            <person name="Daum C."/>
            <person name="Ng V."/>
            <person name="Clum A."/>
            <person name="Steindorff A."/>
            <person name="Ohm R."/>
            <person name="Martin F."/>
            <person name="Silar P."/>
            <person name="Natvig D."/>
            <person name="Lalanne C."/>
            <person name="Gautier V."/>
            <person name="Ament-Velasquez S.L."/>
            <person name="Kruys A."/>
            <person name="Hutchinson M.I."/>
            <person name="Powell A.J."/>
            <person name="Barry K."/>
            <person name="Miller A.N."/>
            <person name="Grigoriev I.V."/>
            <person name="Debuchy R."/>
            <person name="Gladieux P."/>
            <person name="Thoren M.H."/>
            <person name="Johannesson H."/>
        </authorList>
    </citation>
    <scope>NUCLEOTIDE SEQUENCE</scope>
    <source>
        <strain evidence="7">CBS 606.72</strain>
    </source>
</reference>
<evidence type="ECO:0000256" key="3">
    <source>
        <dbReference type="ARBA" id="ARBA00022483"/>
    </source>
</evidence>
<dbReference type="Pfam" id="PF20654">
    <property type="entry name" value="Sec3_C-term"/>
    <property type="match status" value="1"/>
</dbReference>
<keyword evidence="4" id="KW-0175">Coiled coil</keyword>
<dbReference type="FunFam" id="2.30.29.90:FF:000003">
    <property type="entry name" value="Exocyst complex component Sec3"/>
    <property type="match status" value="1"/>
</dbReference>
<evidence type="ECO:0000256" key="4">
    <source>
        <dbReference type="ARBA" id="ARBA00023054"/>
    </source>
</evidence>
<feature type="region of interest" description="Disordered" evidence="5">
    <location>
        <begin position="759"/>
        <end position="778"/>
    </location>
</feature>
<feature type="compositionally biased region" description="Low complexity" evidence="5">
    <location>
        <begin position="464"/>
        <end position="473"/>
    </location>
</feature>
<organism evidence="7 8">
    <name type="scientific">Immersiella caudata</name>
    <dbReference type="NCBI Taxonomy" id="314043"/>
    <lineage>
        <taxon>Eukaryota</taxon>
        <taxon>Fungi</taxon>
        <taxon>Dikarya</taxon>
        <taxon>Ascomycota</taxon>
        <taxon>Pezizomycotina</taxon>
        <taxon>Sordariomycetes</taxon>
        <taxon>Sordariomycetidae</taxon>
        <taxon>Sordariales</taxon>
        <taxon>Lasiosphaeriaceae</taxon>
        <taxon>Immersiella</taxon>
    </lineage>
</organism>
<dbReference type="GO" id="GO:0006893">
    <property type="term" value="P:Golgi to plasma membrane transport"/>
    <property type="evidence" value="ECO:0007669"/>
    <property type="project" value="TreeGrafter"/>
</dbReference>
<dbReference type="InterPro" id="IPR019160">
    <property type="entry name" value="Sec3_CC"/>
</dbReference>
<evidence type="ECO:0000313" key="7">
    <source>
        <dbReference type="EMBL" id="KAK0617442.1"/>
    </source>
</evidence>
<dbReference type="PANTHER" id="PTHR16092:SF14">
    <property type="entry name" value="EXOCYST COMPLEX COMPONENT 1 ISOFORM X1"/>
    <property type="match status" value="1"/>
</dbReference>
<evidence type="ECO:0000256" key="1">
    <source>
        <dbReference type="ARBA" id="ARBA00006518"/>
    </source>
</evidence>
<dbReference type="Proteomes" id="UP001175000">
    <property type="component" value="Unassembled WGS sequence"/>
</dbReference>
<dbReference type="CDD" id="cd13315">
    <property type="entry name" value="PH_Sec3"/>
    <property type="match status" value="1"/>
</dbReference>
<evidence type="ECO:0000256" key="2">
    <source>
        <dbReference type="ARBA" id="ARBA00022448"/>
    </source>
</evidence>
<feature type="region of interest" description="Disordered" evidence="5">
    <location>
        <begin position="236"/>
        <end position="571"/>
    </location>
</feature>
<dbReference type="GO" id="GO:0006887">
    <property type="term" value="P:exocytosis"/>
    <property type="evidence" value="ECO:0007669"/>
    <property type="project" value="UniProtKB-KW"/>
</dbReference>
<dbReference type="Pfam" id="PF15277">
    <property type="entry name" value="Sec3-PIP2_bind"/>
    <property type="match status" value="1"/>
</dbReference>
<feature type="compositionally biased region" description="Pro residues" evidence="5">
    <location>
        <begin position="189"/>
        <end position="204"/>
    </location>
</feature>
<feature type="compositionally biased region" description="Pro residues" evidence="5">
    <location>
        <begin position="517"/>
        <end position="527"/>
    </location>
</feature>
<dbReference type="GO" id="GO:0000145">
    <property type="term" value="C:exocyst"/>
    <property type="evidence" value="ECO:0007669"/>
    <property type="project" value="InterPro"/>
</dbReference>
<comment type="caution">
    <text evidence="7">The sequence shown here is derived from an EMBL/GenBank/DDBJ whole genome shotgun (WGS) entry which is preliminary data.</text>
</comment>
<feature type="compositionally biased region" description="Basic and acidic residues" evidence="5">
    <location>
        <begin position="558"/>
        <end position="571"/>
    </location>
</feature>
<feature type="compositionally biased region" description="Polar residues" evidence="5">
    <location>
        <begin position="210"/>
        <end position="222"/>
    </location>
</feature>
<dbReference type="PANTHER" id="PTHR16092">
    <property type="entry name" value="SEC3/SYNTAXIN-RELATED"/>
    <property type="match status" value="1"/>
</dbReference>
<feature type="compositionally biased region" description="Polar residues" evidence="5">
    <location>
        <begin position="302"/>
        <end position="313"/>
    </location>
</feature>
<dbReference type="GO" id="GO:0005546">
    <property type="term" value="F:phosphatidylinositol-4,5-bisphosphate binding"/>
    <property type="evidence" value="ECO:0007669"/>
    <property type="project" value="TreeGrafter"/>
</dbReference>
<dbReference type="EMBL" id="JAULSU010000005">
    <property type="protein sequence ID" value="KAK0617442.1"/>
    <property type="molecule type" value="Genomic_DNA"/>
</dbReference>
<evidence type="ECO:0000313" key="8">
    <source>
        <dbReference type="Proteomes" id="UP001175000"/>
    </source>
</evidence>
<name>A0AA39WL93_9PEZI</name>
<gene>
    <name evidence="7" type="ORF">B0T14DRAFT_270134</name>
</gene>
<dbReference type="InterPro" id="IPR048628">
    <property type="entry name" value="Sec3_C"/>
</dbReference>
<dbReference type="GO" id="GO:0005886">
    <property type="term" value="C:plasma membrane"/>
    <property type="evidence" value="ECO:0007669"/>
    <property type="project" value="TreeGrafter"/>
</dbReference>
<dbReference type="SMART" id="SM01313">
    <property type="entry name" value="Sec3-PIP2_bind"/>
    <property type="match status" value="1"/>
</dbReference>
<sequence>MSMTNGRDMSRAEKFEDEKKRIIESCFNKRDEDGSLLETYITHIKIIEYSTYPTAPPPPQARNNQSEKPRIIIVAVRKSGRVRMHKSKENPNGTFSIGKTWFLDDLSAIESFTSPTANPTFQEWAGDVGFVITLGKPYYWQAQTDKEKKFFIASLIKIYAKYTGGRMPSLTGFDQRELDQVLGGAQAPRRPPPIQDRAPPPRPAPIIDTAPSSGNASIASGYNGNLSAQSTLVNQYPPERIPSRGAIPINGTASPSRSIDSGRKSQEQAPSLRRLASGNQSQDSVATSLAARSEDARPRSRNGVNGTSTYNTPEPTPQLPEEIPPERKRPPIDPLRPSPADRDLVPAPLMSPNIRRDPVAPVPLPVPPRNVERARKGSVNRRGVPPLGDAGVPANDTSKVDLPSGVPTPSAGTPVSLNSAASPPPVPDTPAESPAEEEDNRPGLGPMIKSKKSRGEIRGAFWKAASAASATSAFKPRRGGAGEKLQQSQNKSIDGPDGITSVVPAPPRPPSTQKLPEPAPVPQPPPKAADRSSAPGIPELKVTGANPDSRPSSLQSSAKEKKLDDTPDVEESRSVIAGNDIKYLATLGIDPSILDTRTTEFAKWLDYFGWVPGEQMRGLNFEEMRTDLDRELNKAQAGGWLARFQEEDERVEAIKRGIDTAINECDELDNLLTLYSVELSTLSDDIAYIEAQGQGLQVQAANQKLLKKEVESLLDTCAISESDLEALRVAPLDSASGVEEIESALVTLYKAMIKIDPAMGNGEPRKSEDENGDQSLGLESDYGKMRIVQEKKEMYLSESSLFMRRLVEFMARRFDEAFRTTKAALDGALSKKIDARNHEAGRDMLWMYSPLMVYARDVDAANWGRVLQVYQEMGQPIYRSEFREAMESWKKNARKATGEESELLFTSQQEKKEESLTTTARKLTVKRSQTLARSLRSPLGDGGSRTNLDKAPDGRALPCEVFAGVLDDLLPLVQMEQNFIVDFFHATTLEQADFPDAVAISRPRDRRGGDLKRPRLMEPDRELARRVTRSMEAIFQFLEQNLQQLMDWVLTMDPLQGVGVLGTLERKMADMSQSNQDFLNNVLQKLHGNLEAKFQKFVDDQVRAIEETKVKIKKRKGVIHFIRIFPQFSAAVENMLTSADSSLPVRRMVDREYDRILRSMFDSLKVIARENPAVGAPGAAAANSADPEDKEALNFHILLIENMNHYLEEVDNSRGLEVLDDWKEAAQQELAEHMGLYLNAVMRRPLGKLLEYLENIEAQLASGKSAAAIAAQPSNSKTTFNKILGGYDAKEVRKGIETLRKRVEKHFGDADGDGPAGLLAAKNLVLRVLRECEKFYSDVEMRIGGITTDVYGGDVLFEWPRADAKAAFSNIGR</sequence>
<keyword evidence="8" id="KW-1185">Reference proteome</keyword>
<feature type="compositionally biased region" description="Polar residues" evidence="5">
    <location>
        <begin position="277"/>
        <end position="287"/>
    </location>
</feature>